<evidence type="ECO:0000256" key="5">
    <source>
        <dbReference type="ARBA" id="ARBA00023136"/>
    </source>
</evidence>
<feature type="region of interest" description="Disordered" evidence="7">
    <location>
        <begin position="475"/>
        <end position="494"/>
    </location>
</feature>
<feature type="region of interest" description="Disordered" evidence="7">
    <location>
        <begin position="579"/>
        <end position="603"/>
    </location>
</feature>
<proteinExistence type="inferred from homology"/>
<feature type="transmembrane region" description="Helical" evidence="8">
    <location>
        <begin position="29"/>
        <end position="49"/>
    </location>
</feature>
<keyword evidence="5 8" id="KW-0472">Membrane</keyword>
<dbReference type="PANTHER" id="PTHR31158:SF10">
    <property type="entry name" value="LD27791P"/>
    <property type="match status" value="1"/>
</dbReference>
<feature type="transmembrane region" description="Helical" evidence="8">
    <location>
        <begin position="254"/>
        <end position="276"/>
    </location>
</feature>
<evidence type="ECO:0000313" key="10">
    <source>
        <dbReference type="Proteomes" id="UP000789390"/>
    </source>
</evidence>
<dbReference type="Proteomes" id="UP000789390">
    <property type="component" value="Unassembled WGS sequence"/>
</dbReference>
<keyword evidence="4 8" id="KW-1133">Transmembrane helix</keyword>
<dbReference type="Pfam" id="PF10204">
    <property type="entry name" value="DuoxA"/>
    <property type="match status" value="1"/>
</dbReference>
<feature type="transmembrane region" description="Helical" evidence="8">
    <location>
        <begin position="183"/>
        <end position="205"/>
    </location>
</feature>
<gene>
    <name evidence="9" type="ORF">DGAL_LOCUS16948</name>
</gene>
<dbReference type="OrthoDB" id="10042652at2759"/>
<keyword evidence="3 8" id="KW-0812">Transmembrane</keyword>
<sequence length="603" mass="67545">MKGWFDAFRHDGGPTLYDRANRTAVTGDVPTITFCVIFITLFVAFLIVLPGMRKERFTTFTSVTISLFVGAVILVSGNGCGWHTGEGQITSSYRAFSSEKIIAKLGINIGFNHVNVTLRSSGVFNLSDRIDYNERFNWKGPEDMVHGYEKALKKGLPYPILTVAEYLSLNEEGFGWGRTYRQAGYYSCIALWASFAAWILMNILLVTVPVYGGYTMILTGGLMLLSNLIYFINVPSRPLLIRFEDTIISFSYGWCFWLVLAAGLLISLLGLIITLVEIAYPHKFSTVIELDYDTPYDRHIIIEESHDTKVGKRRSRFEEPIANFGSRIFRRFSKRQNGAMGGDNNDMKFGLDNPSMELDPPKSPWRYPHRTFSTGPTRPTSRSESRKSTKSVGFRDVNVYGNTLHPSSAALGPSLDTSEVETLPDVHSMTPEPPMIKTIIAEPIWESEKSSSSESEEEELERVQNIPITTINFRASASRQNSHESRFSRNSSLRQSHIDRALEDWDEPERPERTSIVSIIKSALHITPSPTTCPSTTTTGGSGASTPKRRISNEEADAIHLDRTGSYKQRSTLATVSARISAAAEADRSRHSSDDDVHRVDMW</sequence>
<evidence type="ECO:0000256" key="8">
    <source>
        <dbReference type="SAM" id="Phobius"/>
    </source>
</evidence>
<feature type="compositionally biased region" description="Low complexity" evidence="7">
    <location>
        <begin position="370"/>
        <end position="380"/>
    </location>
</feature>
<evidence type="ECO:0000256" key="6">
    <source>
        <dbReference type="ARBA" id="ARBA00023180"/>
    </source>
</evidence>
<evidence type="ECO:0000256" key="3">
    <source>
        <dbReference type="ARBA" id="ARBA00022692"/>
    </source>
</evidence>
<comment type="subcellular location">
    <subcellularLocation>
        <location evidence="1">Membrane</location>
        <topology evidence="1">Multi-pass membrane protein</topology>
    </subcellularLocation>
</comment>
<keyword evidence="10" id="KW-1185">Reference proteome</keyword>
<comment type="similarity">
    <text evidence="2">Belongs to the DUOXA family.</text>
</comment>
<dbReference type="EMBL" id="CAKKLH010000336">
    <property type="protein sequence ID" value="CAH0113146.1"/>
    <property type="molecule type" value="Genomic_DNA"/>
</dbReference>
<feature type="region of interest" description="Disordered" evidence="7">
    <location>
        <begin position="339"/>
        <end position="392"/>
    </location>
</feature>
<keyword evidence="6" id="KW-0325">Glycoprotein</keyword>
<feature type="transmembrane region" description="Helical" evidence="8">
    <location>
        <begin position="211"/>
        <end position="233"/>
    </location>
</feature>
<dbReference type="InterPro" id="IPR018469">
    <property type="entry name" value="Dual_oxidase_maturation_fac"/>
</dbReference>
<feature type="compositionally biased region" description="Low complexity" evidence="7">
    <location>
        <begin position="527"/>
        <end position="539"/>
    </location>
</feature>
<evidence type="ECO:0000256" key="2">
    <source>
        <dbReference type="ARBA" id="ARBA00009816"/>
    </source>
</evidence>
<organism evidence="9 10">
    <name type="scientific">Daphnia galeata</name>
    <dbReference type="NCBI Taxonomy" id="27404"/>
    <lineage>
        <taxon>Eukaryota</taxon>
        <taxon>Metazoa</taxon>
        <taxon>Ecdysozoa</taxon>
        <taxon>Arthropoda</taxon>
        <taxon>Crustacea</taxon>
        <taxon>Branchiopoda</taxon>
        <taxon>Diplostraca</taxon>
        <taxon>Cladocera</taxon>
        <taxon>Anomopoda</taxon>
        <taxon>Daphniidae</taxon>
        <taxon>Daphnia</taxon>
    </lineage>
</organism>
<evidence type="ECO:0000256" key="7">
    <source>
        <dbReference type="SAM" id="MobiDB-lite"/>
    </source>
</evidence>
<dbReference type="GO" id="GO:0005789">
    <property type="term" value="C:endoplasmic reticulum membrane"/>
    <property type="evidence" value="ECO:0007669"/>
    <property type="project" value="InterPro"/>
</dbReference>
<accession>A0A8J2S2K4</accession>
<evidence type="ECO:0000313" key="9">
    <source>
        <dbReference type="EMBL" id="CAH0113146.1"/>
    </source>
</evidence>
<protein>
    <recommendedName>
        <fullName evidence="11">Dual oxidase maturation factor 1</fullName>
    </recommendedName>
</protein>
<evidence type="ECO:0008006" key="11">
    <source>
        <dbReference type="Google" id="ProtNLM"/>
    </source>
</evidence>
<feature type="region of interest" description="Disordered" evidence="7">
    <location>
        <begin position="527"/>
        <end position="549"/>
    </location>
</feature>
<dbReference type="PANTHER" id="PTHR31158">
    <property type="entry name" value="DUAL OXIDASE 2"/>
    <property type="match status" value="1"/>
</dbReference>
<evidence type="ECO:0000256" key="1">
    <source>
        <dbReference type="ARBA" id="ARBA00004141"/>
    </source>
</evidence>
<dbReference type="AlphaFoldDB" id="A0A8J2S2K4"/>
<reference evidence="9" key="1">
    <citation type="submission" date="2021-11" db="EMBL/GenBank/DDBJ databases">
        <authorList>
            <person name="Schell T."/>
        </authorList>
    </citation>
    <scope>NUCLEOTIDE SEQUENCE</scope>
    <source>
        <strain evidence="9">M5</strain>
    </source>
</reference>
<feature type="compositionally biased region" description="Basic and acidic residues" evidence="7">
    <location>
        <begin position="585"/>
        <end position="603"/>
    </location>
</feature>
<dbReference type="GO" id="GO:0015031">
    <property type="term" value="P:protein transport"/>
    <property type="evidence" value="ECO:0007669"/>
    <property type="project" value="InterPro"/>
</dbReference>
<name>A0A8J2S2K4_9CRUS</name>
<evidence type="ECO:0000256" key="4">
    <source>
        <dbReference type="ARBA" id="ARBA00022989"/>
    </source>
</evidence>
<comment type="caution">
    <text evidence="9">The sequence shown here is derived from an EMBL/GenBank/DDBJ whole genome shotgun (WGS) entry which is preliminary data.</text>
</comment>